<evidence type="ECO:0000256" key="2">
    <source>
        <dbReference type="ARBA" id="ARBA00023015"/>
    </source>
</evidence>
<dbReference type="Gene3D" id="1.10.357.10">
    <property type="entry name" value="Tetracycline Repressor, domain 2"/>
    <property type="match status" value="1"/>
</dbReference>
<dbReference type="SUPFAM" id="SSF46689">
    <property type="entry name" value="Homeodomain-like"/>
    <property type="match status" value="1"/>
</dbReference>
<dbReference type="InterPro" id="IPR009057">
    <property type="entry name" value="Homeodomain-like_sf"/>
</dbReference>
<keyword evidence="2" id="KW-0805">Transcription regulation</keyword>
<dbReference type="PANTHER" id="PTHR30055">
    <property type="entry name" value="HTH-TYPE TRANSCRIPTIONAL REGULATOR RUTR"/>
    <property type="match status" value="1"/>
</dbReference>
<evidence type="ECO:0000259" key="6">
    <source>
        <dbReference type="PROSITE" id="PS50977"/>
    </source>
</evidence>
<dbReference type="OrthoDB" id="9779746at2"/>
<dbReference type="EMBL" id="VANS01000003">
    <property type="protein sequence ID" value="TMM51734.1"/>
    <property type="molecule type" value="Genomic_DNA"/>
</dbReference>
<dbReference type="Proteomes" id="UP000309550">
    <property type="component" value="Unassembled WGS sequence"/>
</dbReference>
<dbReference type="PANTHER" id="PTHR30055:SF175">
    <property type="entry name" value="HTH-TYPE TRANSCRIPTIONAL REPRESSOR KSTR2"/>
    <property type="match status" value="1"/>
</dbReference>
<dbReference type="PROSITE" id="PS50977">
    <property type="entry name" value="HTH_TETR_2"/>
    <property type="match status" value="1"/>
</dbReference>
<dbReference type="GO" id="GO:0000976">
    <property type="term" value="F:transcription cis-regulatory region binding"/>
    <property type="evidence" value="ECO:0007669"/>
    <property type="project" value="TreeGrafter"/>
</dbReference>
<accession>A0A5S3PCZ5</accession>
<reference evidence="7 8" key="1">
    <citation type="submission" date="2019-05" db="EMBL/GenBank/DDBJ databases">
        <title>Sulfitobacter sabulilitoris sp. nov., isolated from a marine sand.</title>
        <authorList>
            <person name="Yoon J.-H."/>
        </authorList>
    </citation>
    <scope>NUCLEOTIDE SEQUENCE [LARGE SCALE GENOMIC DNA]</scope>
    <source>
        <strain evidence="7 8">HSMS-29</strain>
    </source>
</reference>
<dbReference type="InterPro" id="IPR036271">
    <property type="entry name" value="Tet_transcr_reg_TetR-rel_C_sf"/>
</dbReference>
<evidence type="ECO:0000256" key="5">
    <source>
        <dbReference type="PROSITE-ProRule" id="PRU00335"/>
    </source>
</evidence>
<protein>
    <submittedName>
        <fullName evidence="7">TetR/AcrR family transcriptional regulator</fullName>
    </submittedName>
</protein>
<dbReference type="Gene3D" id="1.10.10.60">
    <property type="entry name" value="Homeodomain-like"/>
    <property type="match status" value="1"/>
</dbReference>
<comment type="caution">
    <text evidence="7">The sequence shown here is derived from an EMBL/GenBank/DDBJ whole genome shotgun (WGS) entry which is preliminary data.</text>
</comment>
<sequence>MVIAKKPMKIREEVAALKRERTLDTAVDLFYEKGYVNATLDDVADRLSVTKPFIYANFGSKNELLSEICLRGVMAAKQALDDVLEFDLGPGETLRLFITRYVAAILEHQKNIAVYTREEKNLGTAEAQKLAALRKAFVAKLTSILEQGVASGEFDVRDPNMAALAIIGSVSWSTFWYHPDGRLTIADITQNMTHLLMGLAGLKRA</sequence>
<dbReference type="Pfam" id="PF00440">
    <property type="entry name" value="TetR_N"/>
    <property type="match status" value="1"/>
</dbReference>
<evidence type="ECO:0000256" key="3">
    <source>
        <dbReference type="ARBA" id="ARBA00023125"/>
    </source>
</evidence>
<dbReference type="Pfam" id="PF17932">
    <property type="entry name" value="TetR_C_24"/>
    <property type="match status" value="1"/>
</dbReference>
<proteinExistence type="predicted"/>
<evidence type="ECO:0000313" key="8">
    <source>
        <dbReference type="Proteomes" id="UP000309550"/>
    </source>
</evidence>
<organism evidence="7 8">
    <name type="scientific">Sulfitobacter sabulilitoris</name>
    <dbReference type="NCBI Taxonomy" id="2562655"/>
    <lineage>
        <taxon>Bacteria</taxon>
        <taxon>Pseudomonadati</taxon>
        <taxon>Pseudomonadota</taxon>
        <taxon>Alphaproteobacteria</taxon>
        <taxon>Rhodobacterales</taxon>
        <taxon>Roseobacteraceae</taxon>
        <taxon>Sulfitobacter</taxon>
    </lineage>
</organism>
<keyword evidence="1" id="KW-0678">Repressor</keyword>
<evidence type="ECO:0000256" key="1">
    <source>
        <dbReference type="ARBA" id="ARBA00022491"/>
    </source>
</evidence>
<dbReference type="InterPro" id="IPR041490">
    <property type="entry name" value="KstR2_TetR_C"/>
</dbReference>
<dbReference type="GO" id="GO:0003700">
    <property type="term" value="F:DNA-binding transcription factor activity"/>
    <property type="evidence" value="ECO:0007669"/>
    <property type="project" value="TreeGrafter"/>
</dbReference>
<keyword evidence="8" id="KW-1185">Reference proteome</keyword>
<name>A0A5S3PCZ5_9RHOB</name>
<dbReference type="RefSeq" id="WP_138662807.1">
    <property type="nucleotide sequence ID" value="NZ_VANS01000003.1"/>
</dbReference>
<dbReference type="PRINTS" id="PR00455">
    <property type="entry name" value="HTHTETR"/>
</dbReference>
<dbReference type="SUPFAM" id="SSF48498">
    <property type="entry name" value="Tetracyclin repressor-like, C-terminal domain"/>
    <property type="match status" value="1"/>
</dbReference>
<dbReference type="InterPro" id="IPR050109">
    <property type="entry name" value="HTH-type_TetR-like_transc_reg"/>
</dbReference>
<dbReference type="AlphaFoldDB" id="A0A5S3PCZ5"/>
<keyword evidence="4" id="KW-0804">Transcription</keyword>
<evidence type="ECO:0000256" key="4">
    <source>
        <dbReference type="ARBA" id="ARBA00023163"/>
    </source>
</evidence>
<evidence type="ECO:0000313" key="7">
    <source>
        <dbReference type="EMBL" id="TMM51734.1"/>
    </source>
</evidence>
<gene>
    <name evidence="7" type="ORF">FDT80_13360</name>
</gene>
<feature type="domain" description="HTH tetR-type" evidence="6">
    <location>
        <begin position="16"/>
        <end position="76"/>
    </location>
</feature>
<dbReference type="InterPro" id="IPR001647">
    <property type="entry name" value="HTH_TetR"/>
</dbReference>
<keyword evidence="3 5" id="KW-0238">DNA-binding</keyword>
<feature type="DNA-binding region" description="H-T-H motif" evidence="5">
    <location>
        <begin position="39"/>
        <end position="58"/>
    </location>
</feature>